<evidence type="ECO:0000313" key="2">
    <source>
        <dbReference type="EMBL" id="GLW89879.1"/>
    </source>
</evidence>
<dbReference type="InterPro" id="IPR023809">
    <property type="entry name" value="Thiopep_bacteriocin_synth_dom"/>
</dbReference>
<keyword evidence="3" id="KW-1185">Reference proteome</keyword>
<dbReference type="AlphaFoldDB" id="A0A9W6QJR9"/>
<dbReference type="EMBL" id="BSSD01000001">
    <property type="protein sequence ID" value="GLW89879.1"/>
    <property type="molecule type" value="Genomic_DNA"/>
</dbReference>
<organism evidence="2 3">
    <name type="scientific">Actinokineospora globicatena</name>
    <dbReference type="NCBI Taxonomy" id="103729"/>
    <lineage>
        <taxon>Bacteria</taxon>
        <taxon>Bacillati</taxon>
        <taxon>Actinomycetota</taxon>
        <taxon>Actinomycetes</taxon>
        <taxon>Pseudonocardiales</taxon>
        <taxon>Pseudonocardiaceae</taxon>
        <taxon>Actinokineospora</taxon>
    </lineage>
</organism>
<dbReference type="Pfam" id="PF14028">
    <property type="entry name" value="Lant_dehydr_C"/>
    <property type="match status" value="1"/>
</dbReference>
<feature type="domain" description="Thiopeptide-type bacteriocin biosynthesis" evidence="1">
    <location>
        <begin position="15"/>
        <end position="56"/>
    </location>
</feature>
<sequence length="63" mass="6989">MALGDRAGEVRAELERVSRGKTGRIAHWVETIYEPEIHAFGGTTAMDIAHRLFTKTAATSRFT</sequence>
<reference evidence="2" key="1">
    <citation type="submission" date="2023-02" db="EMBL/GenBank/DDBJ databases">
        <title>Actinokineospora globicatena NBRC 15670.</title>
        <authorList>
            <person name="Ichikawa N."/>
            <person name="Sato H."/>
            <person name="Tonouchi N."/>
        </authorList>
    </citation>
    <scope>NUCLEOTIDE SEQUENCE</scope>
    <source>
        <strain evidence="2">NBRC 15670</strain>
    </source>
</reference>
<evidence type="ECO:0000259" key="1">
    <source>
        <dbReference type="Pfam" id="PF14028"/>
    </source>
</evidence>
<evidence type="ECO:0000313" key="3">
    <source>
        <dbReference type="Proteomes" id="UP001165042"/>
    </source>
</evidence>
<comment type="caution">
    <text evidence="2">The sequence shown here is derived from an EMBL/GenBank/DDBJ whole genome shotgun (WGS) entry which is preliminary data.</text>
</comment>
<accession>A0A9W6QJR9</accession>
<dbReference type="Proteomes" id="UP001165042">
    <property type="component" value="Unassembled WGS sequence"/>
</dbReference>
<name>A0A9W6QJR9_9PSEU</name>
<gene>
    <name evidence="2" type="ORF">Aglo03_06950</name>
</gene>
<proteinExistence type="predicted"/>
<protein>
    <recommendedName>
        <fullName evidence="1">Thiopeptide-type bacteriocin biosynthesis domain-containing protein</fullName>
    </recommendedName>
</protein>